<feature type="non-terminal residue" evidence="2">
    <location>
        <position position="229"/>
    </location>
</feature>
<organism evidence="2 3">
    <name type="scientific">Cetraspora pellucida</name>
    <dbReference type="NCBI Taxonomy" id="1433469"/>
    <lineage>
        <taxon>Eukaryota</taxon>
        <taxon>Fungi</taxon>
        <taxon>Fungi incertae sedis</taxon>
        <taxon>Mucoromycota</taxon>
        <taxon>Glomeromycotina</taxon>
        <taxon>Glomeromycetes</taxon>
        <taxon>Diversisporales</taxon>
        <taxon>Gigasporaceae</taxon>
        <taxon>Cetraspora</taxon>
    </lineage>
</organism>
<comment type="caution">
    <text evidence="2">The sequence shown here is derived from an EMBL/GenBank/DDBJ whole genome shotgun (WGS) entry which is preliminary data.</text>
</comment>
<keyword evidence="3" id="KW-1185">Reference proteome</keyword>
<reference evidence="2" key="1">
    <citation type="submission" date="2021-06" db="EMBL/GenBank/DDBJ databases">
        <authorList>
            <person name="Kallberg Y."/>
            <person name="Tangrot J."/>
            <person name="Rosling A."/>
        </authorList>
    </citation>
    <scope>NUCLEOTIDE SEQUENCE</scope>
    <source>
        <strain evidence="2">FL966</strain>
    </source>
</reference>
<protein>
    <submittedName>
        <fullName evidence="2">6611_t:CDS:1</fullName>
    </submittedName>
</protein>
<evidence type="ECO:0000313" key="2">
    <source>
        <dbReference type="EMBL" id="CAG8751564.1"/>
    </source>
</evidence>
<evidence type="ECO:0000313" key="3">
    <source>
        <dbReference type="Proteomes" id="UP000789759"/>
    </source>
</evidence>
<name>A0A9N9IYE8_9GLOM</name>
<dbReference type="EMBL" id="CAJVQA010017989">
    <property type="protein sequence ID" value="CAG8751564.1"/>
    <property type="molecule type" value="Genomic_DNA"/>
</dbReference>
<keyword evidence="1" id="KW-0175">Coiled coil</keyword>
<feature type="coiled-coil region" evidence="1">
    <location>
        <begin position="2"/>
        <end position="33"/>
    </location>
</feature>
<dbReference type="Proteomes" id="UP000789759">
    <property type="component" value="Unassembled WGS sequence"/>
</dbReference>
<gene>
    <name evidence="2" type="ORF">CPELLU_LOCUS14731</name>
</gene>
<dbReference type="AlphaFoldDB" id="A0A9N9IYE8"/>
<accession>A0A9N9IYE8</accession>
<evidence type="ECO:0000256" key="1">
    <source>
        <dbReference type="SAM" id="Coils"/>
    </source>
</evidence>
<proteinExistence type="predicted"/>
<sequence length="229" mass="26371">LLNNQNKQLKKSIKKLQKSKDRMTHKVQQLNGSVIQLKHKHHHHISRVRAVTKRPPELKDNDLRTLTVQVSQIGQMSFNTAAESIKTVFNFLTGDNTESWLSVNTVSHWHREVSKLNVRNAFQQANRSTHFAFGIMTDESGCGEKKILMECFMFWNSEKNIPDIVLLETKDLWQYNSDTVSQALFKSYIKYKLDTSRCLTFLSDNTNYMSGHVGGVVTKFNQLAQSHCV</sequence>
<dbReference type="OrthoDB" id="2397850at2759"/>